<dbReference type="OrthoDB" id="8265479at2"/>
<comment type="caution">
    <text evidence="1">The sequence shown here is derived from an EMBL/GenBank/DDBJ whole genome shotgun (WGS) entry which is preliminary data.</text>
</comment>
<dbReference type="EMBL" id="JGYG01000003">
    <property type="protein sequence ID" value="KFI30683.1"/>
    <property type="molecule type" value="Genomic_DNA"/>
</dbReference>
<dbReference type="STRING" id="195105.CN97_12655"/>
<sequence length="201" mass="21267">MAILSQTLSLDDFFDGLRVQSCTFALSDPRVSAGETGAGDGLTADVGSELWSGTCTLVPAYHADAEAVAAKLYRLQRSGSAFMVYNPRRPGAALAGAQISAIGSDRTTITIPNATSVAVGAFLSFSYLSDPVRYALHQVVAKSGNTLEIVPRLRHGAVIGMPLTFLRPACKGYIRPGSVNTGLGDPLLTTGMTFNWRQTLR</sequence>
<dbReference type="AlphaFoldDB" id="A0A086Y8T3"/>
<gene>
    <name evidence="1" type="ORF">CN97_12655</name>
</gene>
<evidence type="ECO:0000313" key="2">
    <source>
        <dbReference type="Proteomes" id="UP000028826"/>
    </source>
</evidence>
<dbReference type="RefSeq" id="WP_035708906.1">
    <property type="nucleotide sequence ID" value="NZ_CP035510.1"/>
</dbReference>
<name>A0A086Y8T3_9RHOB</name>
<reference evidence="1 2" key="1">
    <citation type="submission" date="2014-03" db="EMBL/GenBank/DDBJ databases">
        <title>Genome of Haematobacter massiliensis CCUG 47968.</title>
        <authorList>
            <person name="Wang D."/>
            <person name="Wang G."/>
        </authorList>
    </citation>
    <scope>NUCLEOTIDE SEQUENCE [LARGE SCALE GENOMIC DNA]</scope>
    <source>
        <strain evidence="1 2">CCUG 47968</strain>
    </source>
</reference>
<evidence type="ECO:0000313" key="1">
    <source>
        <dbReference type="EMBL" id="KFI30683.1"/>
    </source>
</evidence>
<organism evidence="1 2">
    <name type="scientific">Haematobacter massiliensis</name>
    <dbReference type="NCBI Taxonomy" id="195105"/>
    <lineage>
        <taxon>Bacteria</taxon>
        <taxon>Pseudomonadati</taxon>
        <taxon>Pseudomonadota</taxon>
        <taxon>Alphaproteobacteria</taxon>
        <taxon>Rhodobacterales</taxon>
        <taxon>Paracoccaceae</taxon>
        <taxon>Haematobacter</taxon>
    </lineage>
</organism>
<keyword evidence="2" id="KW-1185">Reference proteome</keyword>
<protein>
    <submittedName>
        <fullName evidence="1">Uncharacterized protein</fullName>
    </submittedName>
</protein>
<proteinExistence type="predicted"/>
<accession>A0A086Y8T3</accession>
<dbReference type="Proteomes" id="UP000028826">
    <property type="component" value="Unassembled WGS sequence"/>
</dbReference>